<accession>A0A844A3R8</accession>
<proteinExistence type="predicted"/>
<dbReference type="EMBL" id="WISZ01000004">
    <property type="protein sequence ID" value="MQX06778.1"/>
    <property type="molecule type" value="Genomic_DNA"/>
</dbReference>
<dbReference type="RefSeq" id="WP_060563842.1">
    <property type="nucleotide sequence ID" value="NZ_BJNI01000062.1"/>
</dbReference>
<reference evidence="1 2" key="1">
    <citation type="journal article" date="2013" name="Genome Biol.">
        <title>Comparative genomics of the core and accessory genomes of 48 Sinorhizobium strains comprising five genospecies.</title>
        <authorList>
            <person name="Sugawara M."/>
            <person name="Epstein B."/>
            <person name="Badgley B.D."/>
            <person name="Unno T."/>
            <person name="Xu L."/>
            <person name="Reese J."/>
            <person name="Gyaneshwar P."/>
            <person name="Denny R."/>
            <person name="Mudge J."/>
            <person name="Bharti A.K."/>
            <person name="Farmer A.D."/>
            <person name="May G.D."/>
            <person name="Woodward J.E."/>
            <person name="Medigue C."/>
            <person name="Vallenet D."/>
            <person name="Lajus A."/>
            <person name="Rouy Z."/>
            <person name="Martinez-Vaz B."/>
            <person name="Tiffin P."/>
            <person name="Young N.D."/>
            <person name="Sadowsky M.J."/>
        </authorList>
    </citation>
    <scope>NUCLEOTIDE SEQUENCE [LARGE SCALE GENOMIC DNA]</scope>
    <source>
        <strain evidence="1 2">USDA205</strain>
    </source>
</reference>
<protein>
    <submittedName>
        <fullName evidence="1">Uncharacterized protein</fullName>
    </submittedName>
</protein>
<evidence type="ECO:0000313" key="1">
    <source>
        <dbReference type="EMBL" id="MQX06778.1"/>
    </source>
</evidence>
<sequence>MGIEWRERAPGEYESFDMEIFDGFIAGIDDEVCTVSRGIFDEKWALKFHEAFPGYTPDRFAYVTNAASKEEAQEIAEGALEPAGEAA</sequence>
<dbReference type="Proteomes" id="UP000466694">
    <property type="component" value="Unassembled WGS sequence"/>
</dbReference>
<gene>
    <name evidence="1" type="ORF">GHK48_00100</name>
</gene>
<name>A0A844A3R8_RHIFR</name>
<organism evidence="1 2">
    <name type="scientific">Rhizobium fredii</name>
    <name type="common">Sinorhizobium fredii</name>
    <dbReference type="NCBI Taxonomy" id="380"/>
    <lineage>
        <taxon>Bacteria</taxon>
        <taxon>Pseudomonadati</taxon>
        <taxon>Pseudomonadota</taxon>
        <taxon>Alphaproteobacteria</taxon>
        <taxon>Hyphomicrobiales</taxon>
        <taxon>Rhizobiaceae</taxon>
        <taxon>Sinorhizobium/Ensifer group</taxon>
        <taxon>Sinorhizobium</taxon>
    </lineage>
</organism>
<comment type="caution">
    <text evidence="1">The sequence shown here is derived from an EMBL/GenBank/DDBJ whole genome shotgun (WGS) entry which is preliminary data.</text>
</comment>
<evidence type="ECO:0000313" key="2">
    <source>
        <dbReference type="Proteomes" id="UP000466694"/>
    </source>
</evidence>
<dbReference type="AlphaFoldDB" id="A0A844A3R8"/>